<name>V4KIL4_EUTSA</name>
<keyword evidence="5" id="KW-0732">Signal</keyword>
<dbReference type="AlphaFoldDB" id="V4KIL4"/>
<organism evidence="6 7">
    <name type="scientific">Eutrema salsugineum</name>
    <name type="common">Saltwater cress</name>
    <name type="synonym">Sisymbrium salsugineum</name>
    <dbReference type="NCBI Taxonomy" id="72664"/>
    <lineage>
        <taxon>Eukaryota</taxon>
        <taxon>Viridiplantae</taxon>
        <taxon>Streptophyta</taxon>
        <taxon>Embryophyta</taxon>
        <taxon>Tracheophyta</taxon>
        <taxon>Spermatophyta</taxon>
        <taxon>Magnoliopsida</taxon>
        <taxon>eudicotyledons</taxon>
        <taxon>Gunneridae</taxon>
        <taxon>Pentapetalae</taxon>
        <taxon>rosids</taxon>
        <taxon>malvids</taxon>
        <taxon>Brassicales</taxon>
        <taxon>Brassicaceae</taxon>
        <taxon>Eutremeae</taxon>
        <taxon>Eutrema</taxon>
    </lineage>
</organism>
<dbReference type="KEGG" id="eus:EUTSA_v10023818mg"/>
<evidence type="ECO:0000313" key="7">
    <source>
        <dbReference type="Proteomes" id="UP000030689"/>
    </source>
</evidence>
<evidence type="ECO:0000256" key="1">
    <source>
        <dbReference type="ARBA" id="ARBA00004613"/>
    </source>
</evidence>
<proteinExistence type="inferred from homology"/>
<dbReference type="Proteomes" id="UP000030689">
    <property type="component" value="Unassembled WGS sequence"/>
</dbReference>
<protein>
    <submittedName>
        <fullName evidence="6">Uncharacterized protein</fullName>
    </submittedName>
</protein>
<evidence type="ECO:0000256" key="3">
    <source>
        <dbReference type="ARBA" id="ARBA00022471"/>
    </source>
</evidence>
<feature type="non-terminal residue" evidence="6">
    <location>
        <position position="117"/>
    </location>
</feature>
<keyword evidence="4" id="KW-0964">Secreted</keyword>
<evidence type="ECO:0000256" key="5">
    <source>
        <dbReference type="ARBA" id="ARBA00022729"/>
    </source>
</evidence>
<dbReference type="Pfam" id="PF05938">
    <property type="entry name" value="Self-incomp_S1"/>
    <property type="match status" value="1"/>
</dbReference>
<sequence>LHESFVFDKSKDNVIVIRNQLGSGIILQHHCRCNINNEDRGIRKLEFNGNYTINFKDSGDKRTTWNCVLSYGPKMEYFFDVEVYRAARTNRERQLREWAARTDGIYTRRNSNKPFGP</sequence>
<evidence type="ECO:0000256" key="2">
    <source>
        <dbReference type="ARBA" id="ARBA00005581"/>
    </source>
</evidence>
<dbReference type="Gramene" id="ESQ29752">
    <property type="protein sequence ID" value="ESQ29752"/>
    <property type="gene ID" value="EUTSA_v10023818mg"/>
</dbReference>
<dbReference type="EMBL" id="KI517881">
    <property type="protein sequence ID" value="ESQ29752.1"/>
    <property type="molecule type" value="Genomic_DNA"/>
</dbReference>
<gene>
    <name evidence="6" type="ORF">EUTSA_v10023818mg</name>
</gene>
<dbReference type="GO" id="GO:0005576">
    <property type="term" value="C:extracellular region"/>
    <property type="evidence" value="ECO:0007669"/>
    <property type="project" value="UniProtKB-SubCell"/>
</dbReference>
<feature type="non-terminal residue" evidence="6">
    <location>
        <position position="1"/>
    </location>
</feature>
<keyword evidence="3" id="KW-0713">Self-incompatibility</keyword>
<accession>V4KIL4</accession>
<comment type="similarity">
    <text evidence="2">Belongs to the plant self-incompatibility (S1) protein family.</text>
</comment>
<evidence type="ECO:0000256" key="4">
    <source>
        <dbReference type="ARBA" id="ARBA00022525"/>
    </source>
</evidence>
<dbReference type="InterPro" id="IPR010264">
    <property type="entry name" value="Self-incomp_S1"/>
</dbReference>
<keyword evidence="7" id="KW-1185">Reference proteome</keyword>
<dbReference type="GO" id="GO:0060320">
    <property type="term" value="P:rejection of self pollen"/>
    <property type="evidence" value="ECO:0007669"/>
    <property type="project" value="UniProtKB-KW"/>
</dbReference>
<comment type="subcellular location">
    <subcellularLocation>
        <location evidence="1">Secreted</location>
    </subcellularLocation>
</comment>
<reference evidence="6 7" key="1">
    <citation type="journal article" date="2013" name="Front. Plant Sci.">
        <title>The Reference Genome of the Halophytic Plant Eutrema salsugineum.</title>
        <authorList>
            <person name="Yang R."/>
            <person name="Jarvis D.E."/>
            <person name="Chen H."/>
            <person name="Beilstein M.A."/>
            <person name="Grimwood J."/>
            <person name="Jenkins J."/>
            <person name="Shu S."/>
            <person name="Prochnik S."/>
            <person name="Xin M."/>
            <person name="Ma C."/>
            <person name="Schmutz J."/>
            <person name="Wing R.A."/>
            <person name="Mitchell-Olds T."/>
            <person name="Schumaker K.S."/>
            <person name="Wang X."/>
        </authorList>
    </citation>
    <scope>NUCLEOTIDE SEQUENCE [LARGE SCALE GENOMIC DNA]</scope>
</reference>
<dbReference type="OMA" id="CGEIRVW"/>
<evidence type="ECO:0000313" key="6">
    <source>
        <dbReference type="EMBL" id="ESQ29752.1"/>
    </source>
</evidence>